<keyword evidence="12" id="KW-1185">Reference proteome</keyword>
<dbReference type="GO" id="GO:0050684">
    <property type="term" value="P:regulation of mRNA processing"/>
    <property type="evidence" value="ECO:0007669"/>
    <property type="project" value="TreeGrafter"/>
</dbReference>
<feature type="compositionally biased region" description="Basic and acidic residues" evidence="9">
    <location>
        <begin position="97"/>
        <end position="107"/>
    </location>
</feature>
<keyword evidence="8" id="KW-0175">Coiled coil</keyword>
<evidence type="ECO:0000313" key="11">
    <source>
        <dbReference type="Ensembl" id="ENSGACP00000015057.2"/>
    </source>
</evidence>
<dbReference type="Proteomes" id="UP000007635">
    <property type="component" value="Chromosome VIII"/>
</dbReference>
<feature type="region of interest" description="Disordered" evidence="9">
    <location>
        <begin position="1"/>
        <end position="266"/>
    </location>
</feature>
<feature type="compositionally biased region" description="Acidic residues" evidence="9">
    <location>
        <begin position="38"/>
        <end position="48"/>
    </location>
</feature>
<keyword evidence="4" id="KW-0805">Transcription regulation</keyword>
<dbReference type="InterPro" id="IPR012677">
    <property type="entry name" value="Nucleotide-bd_a/b_plait_sf"/>
</dbReference>
<dbReference type="eggNOG" id="KOG4661">
    <property type="taxonomic scope" value="Eukaryota"/>
</dbReference>
<feature type="compositionally biased region" description="Polar residues" evidence="9">
    <location>
        <begin position="188"/>
        <end position="201"/>
    </location>
</feature>
<keyword evidence="7" id="KW-0694">RNA-binding</keyword>
<evidence type="ECO:0000256" key="5">
    <source>
        <dbReference type="ARBA" id="ARBA00023163"/>
    </source>
</evidence>
<feature type="compositionally biased region" description="Basic and acidic residues" evidence="9">
    <location>
        <begin position="209"/>
        <end position="225"/>
    </location>
</feature>
<protein>
    <submittedName>
        <fullName evidence="11">Scaffold attachment factor B</fullName>
    </submittedName>
</protein>
<dbReference type="PANTHER" id="PTHR15683:SF6">
    <property type="entry name" value="SCAFFOLD ATTACHMENT FACTOR B1"/>
    <property type="match status" value="1"/>
</dbReference>
<dbReference type="PROSITE" id="PS50102">
    <property type="entry name" value="RRM"/>
    <property type="match status" value="1"/>
</dbReference>
<sequence length="731" mass="82528">MQEMNILDMNVLDETENDNGIPAEDDEDEASNVHSDEDALLNEEPDEDAMLKEEPDSRTIESENEARGPETDEPEVLDMTEHVTSSSTNVAQDPDADDVKEVTENDKVAGSCLSEPLNEDHQESLGTSPEEEQAATAGGEDNVSDTGAAFENAAAGDVESAMDVVETCAKEVGEAQNAPEETFDAENESSQAVSVSEQGTVGETVDSEMGSKKGEEDEKTEDKAAADSASTVKESSSVEGDDQKKSAEENDGATESKDEKVAGGAAATCSRNLWVSGLSSTTRATDLKTLFSKYGKVVGAKVVTNAKSPGARCYGFVTMSTSDEATKCISHLHRTELHGKMISVERAKNEPVGKKPADKNDPKKPAGDRRPSSESKAEEKDEKAEGDGKDGKGQNERTVIMDKSKGEPVISLKTKSKERSSKSRDRSSLSKEKKEILTFDQIKEQRERERQRQREREVREVERRSDRDSREAIRPDRERERIRLFREKEERKHLLRKRSWLEAEKQRLDADRMERQFLERERLRIEYERRREQERILRERDELRRQQEQLRYEQARRSMKRPYDMDGRKDDWPDKRMALDDRYSRSDFGRQERYQDFDHRDRGRYQDDLMLDRRDSARGAGADRVGQHFSDRSERHGRDGRDSWSGSYDKRINPREGVRDWDSSRKADGDRTWQSRDGAIPGQSHITRGGIASRGSYMNTGTSQSLSGALNRQNQLLQGSGLQGGAFGRRY</sequence>
<dbReference type="Pfam" id="PF00076">
    <property type="entry name" value="RRM_1"/>
    <property type="match status" value="1"/>
</dbReference>
<evidence type="ECO:0000256" key="7">
    <source>
        <dbReference type="PROSITE-ProRule" id="PRU00176"/>
    </source>
</evidence>
<feature type="compositionally biased region" description="Polar residues" evidence="9">
    <location>
        <begin position="696"/>
        <end position="708"/>
    </location>
</feature>
<dbReference type="KEGG" id="gat:120823586"/>
<keyword evidence="3" id="KW-0597">Phosphoprotein</keyword>
<feature type="compositionally biased region" description="Basic and acidic residues" evidence="9">
    <location>
        <begin position="608"/>
        <end position="617"/>
    </location>
</feature>
<feature type="domain" description="RRM" evidence="10">
    <location>
        <begin position="271"/>
        <end position="349"/>
    </location>
</feature>
<dbReference type="SMART" id="SM00360">
    <property type="entry name" value="RRM"/>
    <property type="match status" value="1"/>
</dbReference>
<evidence type="ECO:0000256" key="9">
    <source>
        <dbReference type="SAM" id="MobiDB-lite"/>
    </source>
</evidence>
<dbReference type="CDD" id="cd12679">
    <property type="entry name" value="RRM_SAFB1_SAFB2"/>
    <property type="match status" value="1"/>
</dbReference>
<feature type="region of interest" description="Disordered" evidence="9">
    <location>
        <begin position="553"/>
        <end position="575"/>
    </location>
</feature>
<dbReference type="Bgee" id="ENSGACG00000011385">
    <property type="expression patterns" value="Expressed in diencephalon and 13 other cell types or tissues"/>
</dbReference>
<reference evidence="11" key="3">
    <citation type="submission" date="2025-09" db="UniProtKB">
        <authorList>
            <consortium name="Ensembl"/>
        </authorList>
    </citation>
    <scope>IDENTIFICATION</scope>
</reference>
<reference evidence="11 12" key="1">
    <citation type="journal article" date="2021" name="G3 (Bethesda)">
        <title>Improved contiguity of the threespine stickleback genome using long-read sequencing.</title>
        <authorList>
            <person name="Nath S."/>
            <person name="Shaw D.E."/>
            <person name="White M.A."/>
        </authorList>
    </citation>
    <scope>NUCLEOTIDE SEQUENCE [LARGE SCALE GENOMIC DNA]</scope>
    <source>
        <strain evidence="11 12">Lake Benthic</strain>
    </source>
</reference>
<dbReference type="GO" id="GO:0005634">
    <property type="term" value="C:nucleus"/>
    <property type="evidence" value="ECO:0007669"/>
    <property type="project" value="UniProtKB-SubCell"/>
</dbReference>
<feature type="compositionally biased region" description="Polar residues" evidence="9">
    <location>
        <begin position="82"/>
        <end position="91"/>
    </location>
</feature>
<dbReference type="AlphaFoldDB" id="G3PBT3"/>
<dbReference type="OMA" id="NRYMGGG"/>
<dbReference type="Gene3D" id="3.30.70.330">
    <property type="match status" value="1"/>
</dbReference>
<keyword evidence="2" id="KW-0488">Methylation</keyword>
<keyword evidence="5" id="KW-0804">Transcription</keyword>
<evidence type="ECO:0000256" key="2">
    <source>
        <dbReference type="ARBA" id="ARBA00022481"/>
    </source>
</evidence>
<name>G3PBT3_GASAC</name>
<comment type="subcellular location">
    <subcellularLocation>
        <location evidence="1">Nucleus</location>
    </subcellularLocation>
</comment>
<evidence type="ECO:0000256" key="3">
    <source>
        <dbReference type="ARBA" id="ARBA00022553"/>
    </source>
</evidence>
<feature type="region of interest" description="Disordered" evidence="9">
    <location>
        <begin position="608"/>
        <end position="708"/>
    </location>
</feature>
<dbReference type="RefSeq" id="XP_040039637.1">
    <property type="nucleotide sequence ID" value="XM_040183703.1"/>
</dbReference>
<feature type="region of interest" description="Disordered" evidence="9">
    <location>
        <begin position="339"/>
        <end position="475"/>
    </location>
</feature>
<feature type="compositionally biased region" description="Basic and acidic residues" evidence="9">
    <location>
        <begin position="241"/>
        <end position="261"/>
    </location>
</feature>
<evidence type="ECO:0000256" key="4">
    <source>
        <dbReference type="ARBA" id="ARBA00023015"/>
    </source>
</evidence>
<evidence type="ECO:0000313" key="12">
    <source>
        <dbReference type="Proteomes" id="UP000007635"/>
    </source>
</evidence>
<feature type="compositionally biased region" description="Acidic residues" evidence="9">
    <location>
        <begin position="11"/>
        <end position="30"/>
    </location>
</feature>
<dbReference type="Ensembl" id="ENSGACT00000015085.2">
    <property type="protein sequence ID" value="ENSGACP00000015057.2"/>
    <property type="gene ID" value="ENSGACG00000011385.2"/>
</dbReference>
<dbReference type="PANTHER" id="PTHR15683">
    <property type="entry name" value="SCAFFOLD ATTACHMENT FACTOR B-RELATED"/>
    <property type="match status" value="1"/>
</dbReference>
<dbReference type="SUPFAM" id="SSF54928">
    <property type="entry name" value="RNA-binding domain, RBD"/>
    <property type="match status" value="1"/>
</dbReference>
<dbReference type="GeneTree" id="ENSGT00940000155916"/>
<feature type="compositionally biased region" description="Basic and acidic residues" evidence="9">
    <location>
        <begin position="339"/>
        <end position="406"/>
    </location>
</feature>
<dbReference type="GO" id="GO:0006357">
    <property type="term" value="P:regulation of transcription by RNA polymerase II"/>
    <property type="evidence" value="ECO:0007669"/>
    <property type="project" value="TreeGrafter"/>
</dbReference>
<dbReference type="InParanoid" id="G3PBT3"/>
<reference evidence="11" key="2">
    <citation type="submission" date="2025-08" db="UniProtKB">
        <authorList>
            <consortium name="Ensembl"/>
        </authorList>
    </citation>
    <scope>IDENTIFICATION</scope>
</reference>
<dbReference type="GeneID" id="120823586"/>
<feature type="compositionally biased region" description="Basic and acidic residues" evidence="9">
    <location>
        <begin position="415"/>
        <end position="475"/>
    </location>
</feature>
<dbReference type="CTD" id="6294"/>
<feature type="coiled-coil region" evidence="8">
    <location>
        <begin position="501"/>
        <end position="553"/>
    </location>
</feature>
<dbReference type="InterPro" id="IPR000504">
    <property type="entry name" value="RRM_dom"/>
</dbReference>
<accession>G3PBT3</accession>
<dbReference type="GO" id="GO:0003723">
    <property type="term" value="F:RNA binding"/>
    <property type="evidence" value="ECO:0007669"/>
    <property type="project" value="UniProtKB-UniRule"/>
</dbReference>
<dbReference type="GO" id="GO:0043565">
    <property type="term" value="F:sequence-specific DNA binding"/>
    <property type="evidence" value="ECO:0007669"/>
    <property type="project" value="TreeGrafter"/>
</dbReference>
<evidence type="ECO:0000256" key="8">
    <source>
        <dbReference type="SAM" id="Coils"/>
    </source>
</evidence>
<keyword evidence="6" id="KW-0539">Nucleus</keyword>
<dbReference type="InterPro" id="IPR034781">
    <property type="entry name" value="SAFB1_2_RBD"/>
</dbReference>
<evidence type="ECO:0000259" key="10">
    <source>
        <dbReference type="PROSITE" id="PS50102"/>
    </source>
</evidence>
<evidence type="ECO:0000256" key="6">
    <source>
        <dbReference type="ARBA" id="ARBA00023242"/>
    </source>
</evidence>
<dbReference type="InterPro" id="IPR051738">
    <property type="entry name" value="SAF_Modulators"/>
</dbReference>
<dbReference type="InterPro" id="IPR035979">
    <property type="entry name" value="RBD_domain_sf"/>
</dbReference>
<feature type="compositionally biased region" description="Basic and acidic residues" evidence="9">
    <location>
        <begin position="625"/>
        <end position="674"/>
    </location>
</feature>
<dbReference type="STRING" id="69293.ENSGACP00000015057"/>
<organism evidence="11 12">
    <name type="scientific">Gasterosteus aculeatus aculeatus</name>
    <name type="common">three-spined stickleback</name>
    <dbReference type="NCBI Taxonomy" id="481459"/>
    <lineage>
        <taxon>Eukaryota</taxon>
        <taxon>Metazoa</taxon>
        <taxon>Chordata</taxon>
        <taxon>Craniata</taxon>
        <taxon>Vertebrata</taxon>
        <taxon>Euteleostomi</taxon>
        <taxon>Actinopterygii</taxon>
        <taxon>Neopterygii</taxon>
        <taxon>Teleostei</taxon>
        <taxon>Neoteleostei</taxon>
        <taxon>Acanthomorphata</taxon>
        <taxon>Eupercaria</taxon>
        <taxon>Perciformes</taxon>
        <taxon>Cottioidei</taxon>
        <taxon>Gasterosteales</taxon>
        <taxon>Gasterosteidae</taxon>
        <taxon>Gasterosteus</taxon>
    </lineage>
</organism>
<evidence type="ECO:0000256" key="1">
    <source>
        <dbReference type="ARBA" id="ARBA00004123"/>
    </source>
</evidence>
<feature type="compositionally biased region" description="Basic and acidic residues" evidence="9">
    <location>
        <begin position="49"/>
        <end position="70"/>
    </location>
</feature>
<proteinExistence type="predicted"/>